<evidence type="ECO:0000313" key="3">
    <source>
        <dbReference type="Proteomes" id="UP000241769"/>
    </source>
</evidence>
<feature type="compositionally biased region" description="Basic and acidic residues" evidence="1">
    <location>
        <begin position="115"/>
        <end position="124"/>
    </location>
</feature>
<dbReference type="InParanoid" id="A0A2P6N3Q2"/>
<feature type="compositionally biased region" description="Polar residues" evidence="1">
    <location>
        <begin position="15"/>
        <end position="48"/>
    </location>
</feature>
<evidence type="ECO:0000256" key="1">
    <source>
        <dbReference type="SAM" id="MobiDB-lite"/>
    </source>
</evidence>
<organism evidence="2 3">
    <name type="scientific">Planoprotostelium fungivorum</name>
    <dbReference type="NCBI Taxonomy" id="1890364"/>
    <lineage>
        <taxon>Eukaryota</taxon>
        <taxon>Amoebozoa</taxon>
        <taxon>Evosea</taxon>
        <taxon>Variosea</taxon>
        <taxon>Cavosteliida</taxon>
        <taxon>Cavosteliaceae</taxon>
        <taxon>Planoprotostelium</taxon>
    </lineage>
</organism>
<dbReference type="AlphaFoldDB" id="A0A2P6N3Q2"/>
<gene>
    <name evidence="2" type="ORF">PROFUN_13538</name>
</gene>
<feature type="compositionally biased region" description="Polar residues" evidence="1">
    <location>
        <begin position="95"/>
        <end position="113"/>
    </location>
</feature>
<feature type="region of interest" description="Disordered" evidence="1">
    <location>
        <begin position="15"/>
        <end position="145"/>
    </location>
</feature>
<dbReference type="Proteomes" id="UP000241769">
    <property type="component" value="Unassembled WGS sequence"/>
</dbReference>
<dbReference type="EMBL" id="MDYQ01000215">
    <property type="protein sequence ID" value="PRP78589.1"/>
    <property type="molecule type" value="Genomic_DNA"/>
</dbReference>
<comment type="caution">
    <text evidence="2">The sequence shown here is derived from an EMBL/GenBank/DDBJ whole genome shotgun (WGS) entry which is preliminary data.</text>
</comment>
<feature type="compositionally biased region" description="Polar residues" evidence="1">
    <location>
        <begin position="127"/>
        <end position="143"/>
    </location>
</feature>
<reference evidence="2 3" key="1">
    <citation type="journal article" date="2018" name="Genome Biol. Evol.">
        <title>Multiple Roots of Fruiting Body Formation in Amoebozoa.</title>
        <authorList>
            <person name="Hillmann F."/>
            <person name="Forbes G."/>
            <person name="Novohradska S."/>
            <person name="Ferling I."/>
            <person name="Riege K."/>
            <person name="Groth M."/>
            <person name="Westermann M."/>
            <person name="Marz M."/>
            <person name="Spaller T."/>
            <person name="Winckler T."/>
            <person name="Schaap P."/>
            <person name="Glockner G."/>
        </authorList>
    </citation>
    <scope>NUCLEOTIDE SEQUENCE [LARGE SCALE GENOMIC DNA]</scope>
    <source>
        <strain evidence="2 3">Jena</strain>
    </source>
</reference>
<sequence>MGIKGGHSYAIRVVPSSTIQLPSMTGTEAEDSSQLIQTPSSGTQSQGIPTGGDPNDSRVLSDVAVESEYSGLERRRSSDVLSTSDGAEQQRDGPATSTSRAEESNAGSSSMSDVSGRKDAEDHLAAMTSSQQRSPLMESTSQHHPLVDEVATSSLPGPVEYKWLLWYIISTNALPTEVIQAWKDYFFHQPANTGCGLVFWLCMTCTSVRRIQWLWTLSITRGLLCPTFDITDKLGNLEKSQRKLSNQETHSMHIH</sequence>
<evidence type="ECO:0000313" key="2">
    <source>
        <dbReference type="EMBL" id="PRP78589.1"/>
    </source>
</evidence>
<protein>
    <submittedName>
        <fullName evidence="2">Uncharacterized protein</fullName>
    </submittedName>
</protein>
<accession>A0A2P6N3Q2</accession>
<keyword evidence="3" id="KW-1185">Reference proteome</keyword>
<name>A0A2P6N3Q2_9EUKA</name>
<proteinExistence type="predicted"/>